<gene>
    <name evidence="1" type="ORF">PECAL_2P00130</name>
</gene>
<comment type="caution">
    <text evidence="1">The sequence shown here is derived from an EMBL/GenBank/DDBJ whole genome shotgun (WGS) entry which is preliminary data.</text>
</comment>
<reference evidence="1" key="1">
    <citation type="submission" date="2021-11" db="EMBL/GenBank/DDBJ databases">
        <authorList>
            <consortium name="Genoscope - CEA"/>
            <person name="William W."/>
        </authorList>
    </citation>
    <scope>NUCLEOTIDE SEQUENCE</scope>
</reference>
<evidence type="ECO:0000313" key="2">
    <source>
        <dbReference type="Proteomes" id="UP000789595"/>
    </source>
</evidence>
<organism evidence="1 2">
    <name type="scientific">Pelagomonas calceolata</name>
    <dbReference type="NCBI Taxonomy" id="35677"/>
    <lineage>
        <taxon>Eukaryota</taxon>
        <taxon>Sar</taxon>
        <taxon>Stramenopiles</taxon>
        <taxon>Ochrophyta</taxon>
        <taxon>Pelagophyceae</taxon>
        <taxon>Pelagomonadales</taxon>
        <taxon>Pelagomonadaceae</taxon>
        <taxon>Pelagomonas</taxon>
    </lineage>
</organism>
<dbReference type="Proteomes" id="UP000789595">
    <property type="component" value="Unassembled WGS sequence"/>
</dbReference>
<sequence>MLYKKRVPPLESGLEELREPPEAVRVAHLADDRAHEELDGPDFVVALLGPAARVLAVGLEEAQGVAQVVLARGGVRVDLVAQHEERHRRELVAGQQVVELPLRLGEALLVERVHHVHDAVDGREVVLPEPPRRLVAAEVEGLEPDVADDQLVLVRVQRRLVDLHAVLLEHVQQRRLARVVQAQEEDLGGLVVQAQVRQDVKDPVEEPHGRPGSTAAPTADAWRLAFGSACRTEVRGAAAATREQPTACTYA</sequence>
<dbReference type="EMBL" id="CAKKNE010000002">
    <property type="protein sequence ID" value="CAH0367019.1"/>
    <property type="molecule type" value="Genomic_DNA"/>
</dbReference>
<name>A0A8J2SG64_9STRA</name>
<accession>A0A8J2SG64</accession>
<dbReference type="AlphaFoldDB" id="A0A8J2SG64"/>
<evidence type="ECO:0000313" key="1">
    <source>
        <dbReference type="EMBL" id="CAH0367019.1"/>
    </source>
</evidence>
<protein>
    <submittedName>
        <fullName evidence="1">Uncharacterized protein</fullName>
    </submittedName>
</protein>
<keyword evidence="2" id="KW-1185">Reference proteome</keyword>
<proteinExistence type="predicted"/>